<evidence type="ECO:0008006" key="4">
    <source>
        <dbReference type="Google" id="ProtNLM"/>
    </source>
</evidence>
<dbReference type="GO" id="GO:0016706">
    <property type="term" value="F:2-oxoglutarate-dependent dioxygenase activity"/>
    <property type="evidence" value="ECO:0007669"/>
    <property type="project" value="UniProtKB-ARBA"/>
</dbReference>
<proteinExistence type="predicted"/>
<evidence type="ECO:0000313" key="3">
    <source>
        <dbReference type="Proteomes" id="UP000620596"/>
    </source>
</evidence>
<dbReference type="GO" id="GO:0005506">
    <property type="term" value="F:iron ion binding"/>
    <property type="evidence" value="ECO:0007669"/>
    <property type="project" value="UniProtKB-ARBA"/>
</dbReference>
<dbReference type="Proteomes" id="UP000620596">
    <property type="component" value="Unassembled WGS sequence"/>
</dbReference>
<reference evidence="2" key="1">
    <citation type="journal article" date="2014" name="Int. J. Syst. Evol. Microbiol.">
        <title>Complete genome sequence of Corynebacterium casei LMG S-19264T (=DSM 44701T), isolated from a smear-ripened cheese.</title>
        <authorList>
            <consortium name="US DOE Joint Genome Institute (JGI-PGF)"/>
            <person name="Walter F."/>
            <person name="Albersmeier A."/>
            <person name="Kalinowski J."/>
            <person name="Ruckert C."/>
        </authorList>
    </citation>
    <scope>NUCLEOTIDE SEQUENCE</scope>
    <source>
        <strain evidence="2">CGMCC 1.15322</strain>
    </source>
</reference>
<dbReference type="EMBL" id="BMIG01000024">
    <property type="protein sequence ID" value="GGB14196.1"/>
    <property type="molecule type" value="Genomic_DNA"/>
</dbReference>
<dbReference type="Gene3D" id="2.60.120.620">
    <property type="entry name" value="q2cbj1_9rhob like domain"/>
    <property type="match status" value="1"/>
</dbReference>
<keyword evidence="3" id="KW-1185">Reference proteome</keyword>
<comment type="caution">
    <text evidence="2">The sequence shown here is derived from an EMBL/GenBank/DDBJ whole genome shotgun (WGS) entry which is preliminary data.</text>
</comment>
<dbReference type="RefSeq" id="WP_188710263.1">
    <property type="nucleotide sequence ID" value="NZ_BMIG01000024.1"/>
</dbReference>
<gene>
    <name evidence="2" type="ORF">GCM10011496_38950</name>
</gene>
<protein>
    <recommendedName>
        <fullName evidence="4">Phytanoyl-CoA dioxygenase</fullName>
    </recommendedName>
</protein>
<dbReference type="InterPro" id="IPR008775">
    <property type="entry name" value="Phytyl_CoA_dOase-like"/>
</dbReference>
<organism evidence="2 3">
    <name type="scientific">Polaromonas eurypsychrophila</name>
    <dbReference type="NCBI Taxonomy" id="1614635"/>
    <lineage>
        <taxon>Bacteria</taxon>
        <taxon>Pseudomonadati</taxon>
        <taxon>Pseudomonadota</taxon>
        <taxon>Betaproteobacteria</taxon>
        <taxon>Burkholderiales</taxon>
        <taxon>Comamonadaceae</taxon>
        <taxon>Polaromonas</taxon>
    </lineage>
</organism>
<comment type="cofactor">
    <cofactor evidence="1">
        <name>Fe(2+)</name>
        <dbReference type="ChEBI" id="CHEBI:29033"/>
    </cofactor>
</comment>
<reference evidence="2" key="2">
    <citation type="submission" date="2020-09" db="EMBL/GenBank/DDBJ databases">
        <authorList>
            <person name="Sun Q."/>
            <person name="Zhou Y."/>
        </authorList>
    </citation>
    <scope>NUCLEOTIDE SEQUENCE</scope>
    <source>
        <strain evidence="2">CGMCC 1.15322</strain>
    </source>
</reference>
<dbReference type="PANTHER" id="PTHR20883:SF48">
    <property type="entry name" value="ECTOINE DIOXYGENASE"/>
    <property type="match status" value="1"/>
</dbReference>
<evidence type="ECO:0000256" key="1">
    <source>
        <dbReference type="ARBA" id="ARBA00001954"/>
    </source>
</evidence>
<sequence length="312" mass="35060">MKINTKEKFDHDGYAVLPKFFSSLWIDLAVKRVESIRRERPLDVVVDMLDTGDRTALGLLSLQDAMTRRMKINDLHLVVPEVRALALNNGIGSILQDLLGHTPVLCNSLYFEKGSAQPAHVDSLYMTPATPQHLIAIWVALEDTHPDAGPLEYYPGSHLIEQMKFSNGSYHFIPGEMPNWHTYMANQVKQKGLKITSFAAKKGDVFVWHSDLLHGGGQIKNPALTRKSLVFHYYSEVDCRSRHETLMPQSGAFWLKRAPQKLPASEIVKMPFVEEVYLARYPDVAAAVKNGSFASGAVHFDMYGRSEGRIPN</sequence>
<evidence type="ECO:0000313" key="2">
    <source>
        <dbReference type="EMBL" id="GGB14196.1"/>
    </source>
</evidence>
<dbReference type="AlphaFoldDB" id="A0A916WMC8"/>
<name>A0A916WMC8_9BURK</name>
<accession>A0A916WMC8</accession>
<dbReference type="PANTHER" id="PTHR20883">
    <property type="entry name" value="PHYTANOYL-COA DIOXYGENASE DOMAIN CONTAINING 1"/>
    <property type="match status" value="1"/>
</dbReference>
<dbReference type="SUPFAM" id="SSF51197">
    <property type="entry name" value="Clavaminate synthase-like"/>
    <property type="match status" value="1"/>
</dbReference>
<dbReference type="Pfam" id="PF05721">
    <property type="entry name" value="PhyH"/>
    <property type="match status" value="1"/>
</dbReference>